<keyword evidence="2" id="KW-0862">Zinc</keyword>
<accession>A0A177AY67</accession>
<dbReference type="PROSITE" id="PS50089">
    <property type="entry name" value="ZF_RING_2"/>
    <property type="match status" value="1"/>
</dbReference>
<dbReference type="InterPro" id="IPR001841">
    <property type="entry name" value="Znf_RING"/>
</dbReference>
<dbReference type="Pfam" id="PF13639">
    <property type="entry name" value="zf-RING_2"/>
    <property type="match status" value="1"/>
</dbReference>
<dbReference type="SMART" id="SM00184">
    <property type="entry name" value="RING"/>
    <property type="match status" value="1"/>
</dbReference>
<keyword evidence="4" id="KW-1133">Transmembrane helix</keyword>
<feature type="domain" description="RING-type" evidence="5">
    <location>
        <begin position="101"/>
        <end position="144"/>
    </location>
</feature>
<dbReference type="PANTHER" id="PTHR47662:SF1">
    <property type="entry name" value="RING-TYPE DOMAIN-CONTAINING PROTEIN"/>
    <property type="match status" value="1"/>
</dbReference>
<keyword evidence="1 3" id="KW-0479">Metal-binding</keyword>
<dbReference type="Gene3D" id="3.30.40.10">
    <property type="entry name" value="Zinc/RING finger domain, C3HC4 (zinc finger)"/>
    <property type="match status" value="1"/>
</dbReference>
<evidence type="ECO:0000259" key="5">
    <source>
        <dbReference type="PROSITE" id="PS50089"/>
    </source>
</evidence>
<dbReference type="AlphaFoldDB" id="A0A177AY67"/>
<evidence type="ECO:0000256" key="1">
    <source>
        <dbReference type="ARBA" id="ARBA00022771"/>
    </source>
</evidence>
<evidence type="ECO:0000313" key="7">
    <source>
        <dbReference type="Proteomes" id="UP000078046"/>
    </source>
</evidence>
<feature type="transmembrane region" description="Helical" evidence="4">
    <location>
        <begin position="43"/>
        <end position="68"/>
    </location>
</feature>
<evidence type="ECO:0000256" key="2">
    <source>
        <dbReference type="ARBA" id="ARBA00022833"/>
    </source>
</evidence>
<name>A0A177AY67_9BILA</name>
<keyword evidence="4" id="KW-0472">Membrane</keyword>
<dbReference type="OrthoDB" id="8062037at2759"/>
<gene>
    <name evidence="6" type="ORF">A3Q56_05947</name>
</gene>
<evidence type="ECO:0000256" key="3">
    <source>
        <dbReference type="PROSITE-ProRule" id="PRU00175"/>
    </source>
</evidence>
<evidence type="ECO:0000313" key="6">
    <source>
        <dbReference type="EMBL" id="OAF66323.1"/>
    </source>
</evidence>
<dbReference type="Proteomes" id="UP000078046">
    <property type="component" value="Unassembled WGS sequence"/>
</dbReference>
<proteinExistence type="predicted"/>
<dbReference type="GO" id="GO:0008270">
    <property type="term" value="F:zinc ion binding"/>
    <property type="evidence" value="ECO:0007669"/>
    <property type="project" value="UniProtKB-KW"/>
</dbReference>
<comment type="caution">
    <text evidence="6">The sequence shown here is derived from an EMBL/GenBank/DDBJ whole genome shotgun (WGS) entry which is preliminary data.</text>
</comment>
<dbReference type="EMBL" id="LWCA01000965">
    <property type="protein sequence ID" value="OAF66323.1"/>
    <property type="molecule type" value="Genomic_DNA"/>
</dbReference>
<reference evidence="6 7" key="1">
    <citation type="submission" date="2016-04" db="EMBL/GenBank/DDBJ databases">
        <title>The genome of Intoshia linei affirms orthonectids as highly simplified spiralians.</title>
        <authorList>
            <person name="Mikhailov K.V."/>
            <person name="Slusarev G.S."/>
            <person name="Nikitin M.A."/>
            <person name="Logacheva M.D."/>
            <person name="Penin A."/>
            <person name="Aleoshin V."/>
            <person name="Panchin Y.V."/>
        </authorList>
    </citation>
    <scope>NUCLEOTIDE SEQUENCE [LARGE SCALE GENOMIC DNA]</scope>
    <source>
        <strain evidence="6">Intl2013</strain>
        <tissue evidence="6">Whole animal</tissue>
    </source>
</reference>
<organism evidence="6 7">
    <name type="scientific">Intoshia linei</name>
    <dbReference type="NCBI Taxonomy" id="1819745"/>
    <lineage>
        <taxon>Eukaryota</taxon>
        <taxon>Metazoa</taxon>
        <taxon>Spiralia</taxon>
        <taxon>Lophotrochozoa</taxon>
        <taxon>Mesozoa</taxon>
        <taxon>Orthonectida</taxon>
        <taxon>Rhopaluridae</taxon>
        <taxon>Intoshia</taxon>
    </lineage>
</organism>
<dbReference type="SUPFAM" id="SSF57850">
    <property type="entry name" value="RING/U-box"/>
    <property type="match status" value="1"/>
</dbReference>
<dbReference type="PANTHER" id="PTHR47662">
    <property type="entry name" value="RING-TYPE DOMAIN-CONTAINING PROTEIN"/>
    <property type="match status" value="1"/>
</dbReference>
<protein>
    <recommendedName>
        <fullName evidence="5">RING-type domain-containing protein</fullName>
    </recommendedName>
</protein>
<dbReference type="InterPro" id="IPR013083">
    <property type="entry name" value="Znf_RING/FYVE/PHD"/>
</dbReference>
<keyword evidence="4" id="KW-0812">Transmembrane</keyword>
<keyword evidence="7" id="KW-1185">Reference proteome</keyword>
<sequence length="155" mass="18531">MVYISETDFGMSKQDGYLKFSKKFEPNFPGLETIFINYKYINYYYLVAAILAGLTILIYIVSMCIVIYKIFKLKMQCNLFICKNLHKTRYHEGLDIWSHRCTICMKRFMLKEKIEVLSCKHAYHGRCINPWFYTYHNYNCPTCNEDMLGDMQDLI</sequence>
<evidence type="ECO:0000256" key="4">
    <source>
        <dbReference type="SAM" id="Phobius"/>
    </source>
</evidence>
<keyword evidence="1 3" id="KW-0863">Zinc-finger</keyword>